<evidence type="ECO:0000313" key="3">
    <source>
        <dbReference type="Proteomes" id="UP000682733"/>
    </source>
</evidence>
<evidence type="ECO:0000313" key="2">
    <source>
        <dbReference type="EMBL" id="CAF4271166.1"/>
    </source>
</evidence>
<organism evidence="2 3">
    <name type="scientific">Didymodactylos carnosus</name>
    <dbReference type="NCBI Taxonomy" id="1234261"/>
    <lineage>
        <taxon>Eukaryota</taxon>
        <taxon>Metazoa</taxon>
        <taxon>Spiralia</taxon>
        <taxon>Gnathifera</taxon>
        <taxon>Rotifera</taxon>
        <taxon>Eurotatoria</taxon>
        <taxon>Bdelloidea</taxon>
        <taxon>Philodinida</taxon>
        <taxon>Philodinidae</taxon>
        <taxon>Didymodactylos</taxon>
    </lineage>
</organism>
<name>A0A8S2T8C4_9BILA</name>
<dbReference type="EMBL" id="CAJNOK010032132">
    <property type="protein sequence ID" value="CAF1480672.1"/>
    <property type="molecule type" value="Genomic_DNA"/>
</dbReference>
<accession>A0A8S2T8C4</accession>
<protein>
    <submittedName>
        <fullName evidence="2">Uncharacterized protein</fullName>
    </submittedName>
</protein>
<dbReference type="AlphaFoldDB" id="A0A8S2T8C4"/>
<proteinExistence type="predicted"/>
<evidence type="ECO:0000313" key="1">
    <source>
        <dbReference type="EMBL" id="CAF1480672.1"/>
    </source>
</evidence>
<dbReference type="Proteomes" id="UP000682733">
    <property type="component" value="Unassembled WGS sequence"/>
</dbReference>
<dbReference type="Proteomes" id="UP000677228">
    <property type="component" value="Unassembled WGS sequence"/>
</dbReference>
<sequence>MIDSIKEINQRTELGEIITKIMKDLIVGKFRPELDEIISKQEKIIDVLYTMDADIENNFDDKETLFREKVDECYERDIKSKSFEEKLINEYKDRLHYNIKVCKIQAIQKNTEIVQKRKIVSKIETSLKKLQNECEIKIIEWQNISNDSKTLKKEQTQLTEGNISNDNKTSKKEELKKYIETEKERTERTIIEEIKNNKENILKQLPNFVIRQITSARGTMPSESIPFSLQQLENNVLKTNSISHNIIELLNNFEISEKELKELTANAIVQKILTLIKRKQNYLKIKQQSRNVSL</sequence>
<dbReference type="EMBL" id="CAJOBA010054053">
    <property type="protein sequence ID" value="CAF4271166.1"/>
    <property type="molecule type" value="Genomic_DNA"/>
</dbReference>
<comment type="caution">
    <text evidence="2">The sequence shown here is derived from an EMBL/GenBank/DDBJ whole genome shotgun (WGS) entry which is preliminary data.</text>
</comment>
<feature type="non-terminal residue" evidence="2">
    <location>
        <position position="294"/>
    </location>
</feature>
<gene>
    <name evidence="1" type="ORF">OVA965_LOCUS36049</name>
    <name evidence="2" type="ORF">TMI583_LOCUS37041</name>
</gene>
<reference evidence="2" key="1">
    <citation type="submission" date="2021-02" db="EMBL/GenBank/DDBJ databases">
        <authorList>
            <person name="Nowell W R."/>
        </authorList>
    </citation>
    <scope>NUCLEOTIDE SEQUENCE</scope>
</reference>